<dbReference type="Proteomes" id="UP000694050">
    <property type="component" value="Unassembled WGS sequence"/>
</dbReference>
<evidence type="ECO:0000313" key="2">
    <source>
        <dbReference type="Proteomes" id="UP000694050"/>
    </source>
</evidence>
<protein>
    <submittedName>
        <fullName evidence="1">Uncharacterized protein</fullName>
    </submittedName>
</protein>
<evidence type="ECO:0000313" key="1">
    <source>
        <dbReference type="EMBL" id="KAG7403336.1"/>
    </source>
</evidence>
<accession>A0A8J5NF30</accession>
<gene>
    <name evidence="1" type="ORF">Forpe1208_v016517</name>
</gene>
<reference evidence="1" key="1">
    <citation type="submission" date="2021-04" db="EMBL/GenBank/DDBJ databases">
        <title>First draft genome resource for Brassicaceae pathogens Fusarium oxysporum f. sp. raphani and Fusarium oxysporum f. sp. rapae.</title>
        <authorList>
            <person name="Asai S."/>
        </authorList>
    </citation>
    <scope>NUCLEOTIDE SEQUENCE</scope>
    <source>
        <strain evidence="1">Tf1208</strain>
    </source>
</reference>
<dbReference type="EMBL" id="JAELUQ010000015">
    <property type="protein sequence ID" value="KAG7403336.1"/>
    <property type="molecule type" value="Genomic_DNA"/>
</dbReference>
<comment type="caution">
    <text evidence="1">The sequence shown here is derived from an EMBL/GenBank/DDBJ whole genome shotgun (WGS) entry which is preliminary data.</text>
</comment>
<name>A0A8J5NF30_FUSOX</name>
<proteinExistence type="predicted"/>
<organism evidence="1 2">
    <name type="scientific">Fusarium oxysporum f. sp. rapae</name>
    <dbReference type="NCBI Taxonomy" id="485398"/>
    <lineage>
        <taxon>Eukaryota</taxon>
        <taxon>Fungi</taxon>
        <taxon>Dikarya</taxon>
        <taxon>Ascomycota</taxon>
        <taxon>Pezizomycotina</taxon>
        <taxon>Sordariomycetes</taxon>
        <taxon>Hypocreomycetidae</taxon>
        <taxon>Hypocreales</taxon>
        <taxon>Nectriaceae</taxon>
        <taxon>Fusarium</taxon>
        <taxon>Fusarium oxysporum species complex</taxon>
    </lineage>
</organism>
<sequence length="279" mass="31988">MCLNIADFQCRWDKQPRKDLIKSCILFYILPSTVRFRIELRLQLLSVEMAVSSEPFSQHLTMCWHQELALRATRFWNTLSTSEQDMRHHTVLMAACRHQDIFYLVIHQLCCLWSIDKAAVHDIFDSLTALDNVDSTFDTIQQILNNDDLSPCSLRWYASFPQPIREALTGSGGKNFATHFVSFMGHFATLWHPLLDQAGLEDQPISGSVLKHDLDCSSPILRYILFVASSLQIGIVAGPDATILDEKFEKDETDKYSLRGESVREVLASEHTKLLHYHM</sequence>
<dbReference type="AlphaFoldDB" id="A0A8J5NF30"/>